<evidence type="ECO:0000256" key="2">
    <source>
        <dbReference type="ARBA" id="ARBA00008061"/>
    </source>
</evidence>
<proteinExistence type="inferred from homology"/>
<dbReference type="SMART" id="SM00642">
    <property type="entry name" value="Aamy"/>
    <property type="match status" value="1"/>
</dbReference>
<dbReference type="EC" id="3.2.1.20" evidence="3"/>
<keyword evidence="6" id="KW-1133">Transmembrane helix</keyword>
<dbReference type="Gene3D" id="3.20.20.80">
    <property type="entry name" value="Glycosidases"/>
    <property type="match status" value="1"/>
</dbReference>
<dbReference type="InterPro" id="IPR045857">
    <property type="entry name" value="O16G_dom_2"/>
</dbReference>
<protein>
    <recommendedName>
        <fullName evidence="3">alpha-glucosidase</fullName>
        <ecNumber evidence="3">3.2.1.20</ecNumber>
    </recommendedName>
</protein>
<keyword evidence="5" id="KW-0326">Glycosidase</keyword>
<dbReference type="CDD" id="cd11328">
    <property type="entry name" value="AmyAc_maltase"/>
    <property type="match status" value="1"/>
</dbReference>
<dbReference type="KEGG" id="tnl:113502337"/>
<feature type="transmembrane region" description="Helical" evidence="6">
    <location>
        <begin position="577"/>
        <end position="594"/>
    </location>
</feature>
<evidence type="ECO:0000313" key="9">
    <source>
        <dbReference type="Proteomes" id="UP000322000"/>
    </source>
</evidence>
<keyword evidence="7" id="KW-0732">Signal</keyword>
<organism evidence="9 10">
    <name type="scientific">Trichoplusia ni</name>
    <name type="common">Cabbage looper</name>
    <dbReference type="NCBI Taxonomy" id="7111"/>
    <lineage>
        <taxon>Eukaryota</taxon>
        <taxon>Metazoa</taxon>
        <taxon>Ecdysozoa</taxon>
        <taxon>Arthropoda</taxon>
        <taxon>Hexapoda</taxon>
        <taxon>Insecta</taxon>
        <taxon>Pterygota</taxon>
        <taxon>Neoptera</taxon>
        <taxon>Endopterygota</taxon>
        <taxon>Lepidoptera</taxon>
        <taxon>Glossata</taxon>
        <taxon>Ditrysia</taxon>
        <taxon>Noctuoidea</taxon>
        <taxon>Noctuidae</taxon>
        <taxon>Plusiinae</taxon>
        <taxon>Trichoplusia</taxon>
    </lineage>
</organism>
<evidence type="ECO:0000256" key="5">
    <source>
        <dbReference type="ARBA" id="ARBA00023295"/>
    </source>
</evidence>
<comment type="similarity">
    <text evidence="2">Belongs to the glycosyl hydrolase 13 family.</text>
</comment>
<keyword evidence="6" id="KW-0812">Transmembrane</keyword>
<dbReference type="InterPro" id="IPR006047">
    <property type="entry name" value="GH13_cat_dom"/>
</dbReference>
<dbReference type="OrthoDB" id="1740265at2759"/>
<evidence type="ECO:0000256" key="6">
    <source>
        <dbReference type="SAM" id="Phobius"/>
    </source>
</evidence>
<evidence type="ECO:0000256" key="3">
    <source>
        <dbReference type="ARBA" id="ARBA00012741"/>
    </source>
</evidence>
<dbReference type="GO" id="GO:0005975">
    <property type="term" value="P:carbohydrate metabolic process"/>
    <property type="evidence" value="ECO:0007669"/>
    <property type="project" value="InterPro"/>
</dbReference>
<dbReference type="GO" id="GO:0004558">
    <property type="term" value="F:alpha-1,4-glucosidase activity"/>
    <property type="evidence" value="ECO:0007669"/>
    <property type="project" value="UniProtKB-EC"/>
</dbReference>
<feature type="chain" id="PRO_5028827202" description="alpha-glucosidase" evidence="7">
    <location>
        <begin position="19"/>
        <end position="595"/>
    </location>
</feature>
<gene>
    <name evidence="10" type="primary">LOC113502337</name>
</gene>
<comment type="catalytic activity">
    <reaction evidence="1">
        <text>Hydrolysis of terminal, non-reducing (1-&gt;4)-linked alpha-D-glucose residues with release of alpha-D-glucose.</text>
        <dbReference type="EC" id="3.2.1.20"/>
    </reaction>
</comment>
<sequence>MRAALLLVVTVLVGTVVSVDVWWESAVVYQIYPRSFKDSNGDGVGDLNGIKEKLPYLKDLGVDAIWLSPIFKSPMRDFGYDITDYKEISSEYGTMADFDALMAEAKRIGIRVILDYVPNHTSPESDWFQRSALSESKYKDYYIWANGTVDSTGARSPPNNWVSVFRKSAWEWHPTRLQYYLHQFAIGQPDLNYRNADVRQEMKDVLHFWLKKGVSGFRMDAVNFIYEVDPAKFGGKYPNEAPIGSVATDEYDSVNHTYTKDLDETYNVIFDWRALLDEYTTQHNENKLMVTEAYTSLPMMMRYYGNATRTGSVPFNFVYLESINSTSDANGLKSAIDAWMTNMPAGKVANWVNGNHDQKRMATRYGEKRVDAMNMLALILPGLSFTYQGEELGMTDDMIPWASTLDPQACNTEDPLQYWRVSRDPARSPFHWDDSVFAGFSNGSSTWLPVASNYRTVNVAVQRAMYKSHYNFYKDMVALKHGPALKSGKLETHVLGSNVFIVTRLTSNQKEGIIGIINLSGLSYQVDITQMSGVTKELTVVASGVDCIVSKGDKTAKSDIRLSGYCAMVLQNAGQRLIYSFTVYFAIYFLYVNLA</sequence>
<dbReference type="RefSeq" id="XP_026739676.1">
    <property type="nucleotide sequence ID" value="XM_026883875.1"/>
</dbReference>
<dbReference type="InParanoid" id="A0A7E5WHP2"/>
<dbReference type="InterPro" id="IPR017853">
    <property type="entry name" value="GH"/>
</dbReference>
<feature type="domain" description="Glycosyl hydrolase family 13 catalytic" evidence="8">
    <location>
        <begin position="30"/>
        <end position="427"/>
    </location>
</feature>
<evidence type="ECO:0000256" key="7">
    <source>
        <dbReference type="SAM" id="SignalP"/>
    </source>
</evidence>
<reference evidence="10" key="1">
    <citation type="submission" date="2025-08" db="UniProtKB">
        <authorList>
            <consortium name="RefSeq"/>
        </authorList>
    </citation>
    <scope>IDENTIFICATION</scope>
</reference>
<name>A0A7E5WHP2_TRINI</name>
<evidence type="ECO:0000256" key="1">
    <source>
        <dbReference type="ARBA" id="ARBA00001657"/>
    </source>
</evidence>
<accession>A0A7E5WHP2</accession>
<dbReference type="PANTHER" id="PTHR10357:SF179">
    <property type="entry name" value="NEUTRAL AND BASIC AMINO ACID TRANSPORT PROTEIN RBAT"/>
    <property type="match status" value="1"/>
</dbReference>
<keyword evidence="6" id="KW-0472">Membrane</keyword>
<feature type="signal peptide" evidence="7">
    <location>
        <begin position="1"/>
        <end position="18"/>
    </location>
</feature>
<dbReference type="FunFam" id="3.90.400.10:FF:000001">
    <property type="entry name" value="Maltase A3, isoform A"/>
    <property type="match status" value="1"/>
</dbReference>
<keyword evidence="5" id="KW-0378">Hydrolase</keyword>
<dbReference type="PANTHER" id="PTHR10357">
    <property type="entry name" value="ALPHA-AMYLASE FAMILY MEMBER"/>
    <property type="match status" value="1"/>
</dbReference>
<dbReference type="SUPFAM" id="SSF51445">
    <property type="entry name" value="(Trans)glycosidases"/>
    <property type="match status" value="1"/>
</dbReference>
<evidence type="ECO:0000259" key="8">
    <source>
        <dbReference type="SMART" id="SM00642"/>
    </source>
</evidence>
<dbReference type="Gene3D" id="3.90.400.10">
    <property type="entry name" value="Oligo-1,6-glucosidase, Domain 2"/>
    <property type="match status" value="1"/>
</dbReference>
<dbReference type="AlphaFoldDB" id="A0A7E5WHP2"/>
<keyword evidence="4" id="KW-0325">Glycoprotein</keyword>
<evidence type="ECO:0000256" key="4">
    <source>
        <dbReference type="ARBA" id="ARBA00023180"/>
    </source>
</evidence>
<evidence type="ECO:0000313" key="10">
    <source>
        <dbReference type="RefSeq" id="XP_026739676.1"/>
    </source>
</evidence>
<dbReference type="GeneID" id="113502337"/>
<keyword evidence="9" id="KW-1185">Reference proteome</keyword>
<dbReference type="Pfam" id="PF00128">
    <property type="entry name" value="Alpha-amylase"/>
    <property type="match status" value="1"/>
</dbReference>
<dbReference type="Proteomes" id="UP000322000">
    <property type="component" value="Chromosome 17"/>
</dbReference>